<evidence type="ECO:0000256" key="1">
    <source>
        <dbReference type="ARBA" id="ARBA00023125"/>
    </source>
</evidence>
<accession>A0A0G0MT84</accession>
<dbReference type="InterPro" id="IPR001647">
    <property type="entry name" value="HTH_TetR"/>
</dbReference>
<evidence type="ECO:0000259" key="3">
    <source>
        <dbReference type="PROSITE" id="PS50977"/>
    </source>
</evidence>
<organism evidence="4 5">
    <name type="scientific">Candidatus Daviesbacteria bacterium GW2011_GWF2_38_6</name>
    <dbReference type="NCBI Taxonomy" id="1618432"/>
    <lineage>
        <taxon>Bacteria</taxon>
        <taxon>Candidatus Daviesiibacteriota</taxon>
    </lineage>
</organism>
<dbReference type="InterPro" id="IPR009057">
    <property type="entry name" value="Homeodomain-like_sf"/>
</dbReference>
<evidence type="ECO:0000256" key="2">
    <source>
        <dbReference type="PROSITE-ProRule" id="PRU00335"/>
    </source>
</evidence>
<evidence type="ECO:0000313" key="5">
    <source>
        <dbReference type="Proteomes" id="UP000034324"/>
    </source>
</evidence>
<dbReference type="Proteomes" id="UP000034324">
    <property type="component" value="Unassembled WGS sequence"/>
</dbReference>
<reference evidence="4 5" key="1">
    <citation type="journal article" date="2015" name="Nature">
        <title>rRNA introns, odd ribosomes, and small enigmatic genomes across a large radiation of phyla.</title>
        <authorList>
            <person name="Brown C.T."/>
            <person name="Hug L.A."/>
            <person name="Thomas B.C."/>
            <person name="Sharon I."/>
            <person name="Castelle C.J."/>
            <person name="Singh A."/>
            <person name="Wilkins M.J."/>
            <person name="Williams K.H."/>
            <person name="Banfield J.F."/>
        </authorList>
    </citation>
    <scope>NUCLEOTIDE SEQUENCE [LARGE SCALE GENOMIC DNA]</scope>
</reference>
<name>A0A0G0MT84_9BACT</name>
<feature type="domain" description="HTH tetR-type" evidence="3">
    <location>
        <begin position="6"/>
        <end position="66"/>
    </location>
</feature>
<sequence length="206" mass="23990">MKVETQKYRALIAGYVLDKMITNGYKKIILDEITVDLAISKKTIYKEFSTKEELLNFVFLDELTKAYQKLVMLVQEKSSMFNKVEKLADLVASYIILFNEESLQKLKKEFPDIWEKIVSFRMSKILPLINLIINHSKKHKIINNISNELIIKLFNNSLTTATDKSFLIHNNLTQEAVFKTIFNILLNGMLTKKGKKLLTINQRIKK</sequence>
<feature type="DNA-binding region" description="H-T-H motif" evidence="2">
    <location>
        <begin position="29"/>
        <end position="48"/>
    </location>
</feature>
<comment type="caution">
    <text evidence="4">The sequence shown here is derived from an EMBL/GenBank/DDBJ whole genome shotgun (WGS) entry which is preliminary data.</text>
</comment>
<dbReference type="SUPFAM" id="SSF46689">
    <property type="entry name" value="Homeodomain-like"/>
    <property type="match status" value="1"/>
</dbReference>
<dbReference type="EMBL" id="LBVC01000055">
    <property type="protein sequence ID" value="KKQ76909.1"/>
    <property type="molecule type" value="Genomic_DNA"/>
</dbReference>
<dbReference type="GO" id="GO:0003677">
    <property type="term" value="F:DNA binding"/>
    <property type="evidence" value="ECO:0007669"/>
    <property type="project" value="UniProtKB-UniRule"/>
</dbReference>
<evidence type="ECO:0000313" key="4">
    <source>
        <dbReference type="EMBL" id="KKQ76909.1"/>
    </source>
</evidence>
<protein>
    <submittedName>
        <fullName evidence="4">Transcriptional regulator</fullName>
    </submittedName>
</protein>
<dbReference type="Gene3D" id="1.10.357.10">
    <property type="entry name" value="Tetracycline Repressor, domain 2"/>
    <property type="match status" value="1"/>
</dbReference>
<dbReference type="AlphaFoldDB" id="A0A0G0MT84"/>
<dbReference type="PROSITE" id="PS50977">
    <property type="entry name" value="HTH_TETR_2"/>
    <property type="match status" value="1"/>
</dbReference>
<gene>
    <name evidence="4" type="ORF">US99_C0055G0004</name>
</gene>
<keyword evidence="1 2" id="KW-0238">DNA-binding</keyword>
<proteinExistence type="predicted"/>